<protein>
    <submittedName>
        <fullName evidence="6">3',5'-cyclic adenosine monophosphate phosphodiesterase CpdA</fullName>
    </submittedName>
</protein>
<evidence type="ECO:0000256" key="3">
    <source>
        <dbReference type="ARBA" id="ARBA00023004"/>
    </source>
</evidence>
<dbReference type="PANTHER" id="PTHR42988">
    <property type="entry name" value="PHOSPHOHYDROLASE"/>
    <property type="match status" value="1"/>
</dbReference>
<keyword evidence="3" id="KW-0408">Iron</keyword>
<evidence type="ECO:0000256" key="4">
    <source>
        <dbReference type="ARBA" id="ARBA00025742"/>
    </source>
</evidence>
<proteinExistence type="inferred from homology"/>
<dbReference type="Gene3D" id="3.60.21.10">
    <property type="match status" value="1"/>
</dbReference>
<dbReference type="GO" id="GO:0016787">
    <property type="term" value="F:hydrolase activity"/>
    <property type="evidence" value="ECO:0007669"/>
    <property type="project" value="UniProtKB-KW"/>
</dbReference>
<evidence type="ECO:0000313" key="6">
    <source>
        <dbReference type="EMBL" id="GFP76228.1"/>
    </source>
</evidence>
<keyword evidence="7" id="KW-1185">Reference proteome</keyword>
<evidence type="ECO:0000256" key="1">
    <source>
        <dbReference type="ARBA" id="ARBA00022723"/>
    </source>
</evidence>
<keyword evidence="2" id="KW-0378">Hydrolase</keyword>
<gene>
    <name evidence="6" type="ORF">bsdtw1_02329</name>
</gene>
<accession>A0A6V8SM26</accession>
<dbReference type="GO" id="GO:0046872">
    <property type="term" value="F:metal ion binding"/>
    <property type="evidence" value="ECO:0007669"/>
    <property type="project" value="UniProtKB-KW"/>
</dbReference>
<keyword evidence="1" id="KW-0479">Metal-binding</keyword>
<name>A0A6V8SM26_9CLOT</name>
<reference evidence="6 7" key="1">
    <citation type="submission" date="2020-07" db="EMBL/GenBank/DDBJ databases">
        <title>A new beta-1,3-glucan-decomposing anaerobic bacterium isolated from anoxic soil subjected to biological soil disinfestation.</title>
        <authorList>
            <person name="Ueki A."/>
            <person name="Tonouchi A."/>
        </authorList>
    </citation>
    <scope>NUCLEOTIDE SEQUENCE [LARGE SCALE GENOMIC DNA]</scope>
    <source>
        <strain evidence="6 7">TW1</strain>
    </source>
</reference>
<evidence type="ECO:0000259" key="5">
    <source>
        <dbReference type="Pfam" id="PF00149"/>
    </source>
</evidence>
<dbReference type="RefSeq" id="WP_183277671.1">
    <property type="nucleotide sequence ID" value="NZ_BLZR01000001.1"/>
</dbReference>
<dbReference type="InterPro" id="IPR004843">
    <property type="entry name" value="Calcineurin-like_PHP"/>
</dbReference>
<dbReference type="SUPFAM" id="SSF56300">
    <property type="entry name" value="Metallo-dependent phosphatases"/>
    <property type="match status" value="1"/>
</dbReference>
<dbReference type="PANTHER" id="PTHR42988:SF2">
    <property type="entry name" value="CYCLIC NUCLEOTIDE PHOSPHODIESTERASE CBUA0032-RELATED"/>
    <property type="match status" value="1"/>
</dbReference>
<comment type="caution">
    <text evidence="6">The sequence shown here is derived from an EMBL/GenBank/DDBJ whole genome shotgun (WGS) entry which is preliminary data.</text>
</comment>
<feature type="domain" description="Calcineurin-like phosphoesterase" evidence="5">
    <location>
        <begin position="20"/>
        <end position="271"/>
    </location>
</feature>
<dbReference type="InterPro" id="IPR050884">
    <property type="entry name" value="CNP_phosphodiesterase-III"/>
</dbReference>
<dbReference type="EMBL" id="BLZR01000001">
    <property type="protein sequence ID" value="GFP76228.1"/>
    <property type="molecule type" value="Genomic_DNA"/>
</dbReference>
<dbReference type="Proteomes" id="UP000580568">
    <property type="component" value="Unassembled WGS sequence"/>
</dbReference>
<evidence type="ECO:0000313" key="7">
    <source>
        <dbReference type="Proteomes" id="UP000580568"/>
    </source>
</evidence>
<dbReference type="Pfam" id="PF00149">
    <property type="entry name" value="Metallophos"/>
    <property type="match status" value="1"/>
</dbReference>
<evidence type="ECO:0000256" key="2">
    <source>
        <dbReference type="ARBA" id="ARBA00022801"/>
    </source>
</evidence>
<sequence>MAYNQDQSNFNYTKKTQGIILHLSDLHFTPEINEENEVYLLVSDLKKVYFDNPKDTLKPDDIDYIVISGDFIRRGGSKSSFDKAYNFIRLLSDRLGIPFQRIVIVPGNHDLSWDITMASYHLTQGNPGPNDQVVTNVRSDIFYLKRNDEEWYKKFMYYSQYLFERLYGIPYPTDPKKQLKVIFGDFFDNRKIAFFMINTSAEIDQFHRDTTYFDTEGLISASKELPGKNIIKIVVGHHPVCPTNGYGTDIQFSNAMQNEDFKFYLHGHVHRTISLDYMNPQNINPNMLMIGAGALSARSDALWPGVPERYNVIRVANTDKHDKLLVSVNTRQREYIDTFWQPAYIYYETFGKKLTNIWSNII</sequence>
<dbReference type="InterPro" id="IPR029052">
    <property type="entry name" value="Metallo-depent_PP-like"/>
</dbReference>
<organism evidence="6 7">
    <name type="scientific">Clostridium fungisolvens</name>
    <dbReference type="NCBI Taxonomy" id="1604897"/>
    <lineage>
        <taxon>Bacteria</taxon>
        <taxon>Bacillati</taxon>
        <taxon>Bacillota</taxon>
        <taxon>Clostridia</taxon>
        <taxon>Eubacteriales</taxon>
        <taxon>Clostridiaceae</taxon>
        <taxon>Clostridium</taxon>
    </lineage>
</organism>
<comment type="similarity">
    <text evidence="4">Belongs to the cyclic nucleotide phosphodiesterase class-III family.</text>
</comment>
<dbReference type="AlphaFoldDB" id="A0A6V8SM26"/>